<evidence type="ECO:0000313" key="3">
    <source>
        <dbReference type="Proteomes" id="UP001055167"/>
    </source>
</evidence>
<comment type="caution">
    <text evidence="2">The sequence shown here is derived from an EMBL/GenBank/DDBJ whole genome shotgun (WGS) entry which is preliminary data.</text>
</comment>
<dbReference type="EMBL" id="BPQH01000005">
    <property type="protein sequence ID" value="GJD49070.1"/>
    <property type="molecule type" value="Genomic_DNA"/>
</dbReference>
<organism evidence="2 3">
    <name type="scientific">Methylobacterium crusticola</name>
    <dbReference type="NCBI Taxonomy" id="1697972"/>
    <lineage>
        <taxon>Bacteria</taxon>
        <taxon>Pseudomonadati</taxon>
        <taxon>Pseudomonadota</taxon>
        <taxon>Alphaproteobacteria</taxon>
        <taxon>Hyphomicrobiales</taxon>
        <taxon>Methylobacteriaceae</taxon>
        <taxon>Methylobacterium</taxon>
    </lineage>
</organism>
<keyword evidence="1" id="KW-0812">Transmembrane</keyword>
<keyword evidence="1" id="KW-1133">Transmembrane helix</keyword>
<feature type="transmembrane region" description="Helical" evidence="1">
    <location>
        <begin position="9"/>
        <end position="29"/>
    </location>
</feature>
<proteinExistence type="predicted"/>
<keyword evidence="3" id="KW-1185">Reference proteome</keyword>
<sequence>MRRWLLRAFYLVFVISFNVALLWALGFIFPMAQFANPLTALHEEHFRRAIPKEIEAASLVAYGSTSRLWNLLFPIPARKSCGGAALRISDETAADLEAHGLVRLRSARIGQGYQGERLEDFYTYGPWRPTPVPNRWRGDGKWAGSLHCFGENDPAFDVNAVYEAAREAGGYFTEASASQLLLIPRLRLVVITFDK</sequence>
<protein>
    <submittedName>
        <fullName evidence="2">Uncharacterized protein</fullName>
    </submittedName>
</protein>
<dbReference type="Proteomes" id="UP001055167">
    <property type="component" value="Unassembled WGS sequence"/>
</dbReference>
<evidence type="ECO:0000313" key="2">
    <source>
        <dbReference type="EMBL" id="GJD49070.1"/>
    </source>
</evidence>
<name>A0ABQ4QW33_9HYPH</name>
<accession>A0ABQ4QW33</accession>
<keyword evidence="1" id="KW-0472">Membrane</keyword>
<evidence type="ECO:0000256" key="1">
    <source>
        <dbReference type="SAM" id="Phobius"/>
    </source>
</evidence>
<reference evidence="2" key="2">
    <citation type="submission" date="2021-08" db="EMBL/GenBank/DDBJ databases">
        <authorList>
            <person name="Tani A."/>
            <person name="Ola A."/>
            <person name="Ogura Y."/>
            <person name="Katsura K."/>
            <person name="Hayashi T."/>
        </authorList>
    </citation>
    <scope>NUCLEOTIDE SEQUENCE</scope>
    <source>
        <strain evidence="2">KCTC 52305</strain>
    </source>
</reference>
<gene>
    <name evidence="2" type="ORF">OPKNFCMD_1799</name>
</gene>
<reference evidence="2" key="1">
    <citation type="journal article" date="2021" name="Front. Microbiol.">
        <title>Comprehensive Comparative Genomics and Phenotyping of Methylobacterium Species.</title>
        <authorList>
            <person name="Alessa O."/>
            <person name="Ogura Y."/>
            <person name="Fujitani Y."/>
            <person name="Takami H."/>
            <person name="Hayashi T."/>
            <person name="Sahin N."/>
            <person name="Tani A."/>
        </authorList>
    </citation>
    <scope>NUCLEOTIDE SEQUENCE</scope>
    <source>
        <strain evidence="2">KCTC 52305</strain>
    </source>
</reference>
<dbReference type="RefSeq" id="WP_128566041.1">
    <property type="nucleotide sequence ID" value="NZ_BPQH01000005.1"/>
</dbReference>